<organism evidence="2 3">
    <name type="scientific">Posidoniimonas polymericola</name>
    <dbReference type="NCBI Taxonomy" id="2528002"/>
    <lineage>
        <taxon>Bacteria</taxon>
        <taxon>Pseudomonadati</taxon>
        <taxon>Planctomycetota</taxon>
        <taxon>Planctomycetia</taxon>
        <taxon>Pirellulales</taxon>
        <taxon>Lacipirellulaceae</taxon>
        <taxon>Posidoniimonas</taxon>
    </lineage>
</organism>
<protein>
    <recommendedName>
        <fullName evidence="4">Glycoside hydrolase family 42 N-terminal domain-containing protein</fullName>
    </recommendedName>
</protein>
<keyword evidence="3" id="KW-1185">Reference proteome</keyword>
<comment type="caution">
    <text evidence="2">The sequence shown here is derived from an EMBL/GenBank/DDBJ whole genome shotgun (WGS) entry which is preliminary data.</text>
</comment>
<dbReference type="AlphaFoldDB" id="A0A5C5YUF1"/>
<gene>
    <name evidence="2" type="ORF">Pla123a_13680</name>
</gene>
<proteinExistence type="predicted"/>
<evidence type="ECO:0000313" key="3">
    <source>
        <dbReference type="Proteomes" id="UP000318478"/>
    </source>
</evidence>
<reference evidence="2 3" key="1">
    <citation type="submission" date="2019-02" db="EMBL/GenBank/DDBJ databases">
        <title>Deep-cultivation of Planctomycetes and their phenomic and genomic characterization uncovers novel biology.</title>
        <authorList>
            <person name="Wiegand S."/>
            <person name="Jogler M."/>
            <person name="Boedeker C."/>
            <person name="Pinto D."/>
            <person name="Vollmers J."/>
            <person name="Rivas-Marin E."/>
            <person name="Kohn T."/>
            <person name="Peeters S.H."/>
            <person name="Heuer A."/>
            <person name="Rast P."/>
            <person name="Oberbeckmann S."/>
            <person name="Bunk B."/>
            <person name="Jeske O."/>
            <person name="Meyerdierks A."/>
            <person name="Storesund J.E."/>
            <person name="Kallscheuer N."/>
            <person name="Luecker S."/>
            <person name="Lage O.M."/>
            <person name="Pohl T."/>
            <person name="Merkel B.J."/>
            <person name="Hornburger P."/>
            <person name="Mueller R.-W."/>
            <person name="Bruemmer F."/>
            <person name="Labrenz M."/>
            <person name="Spormann A.M."/>
            <person name="Op Den Camp H."/>
            <person name="Overmann J."/>
            <person name="Amann R."/>
            <person name="Jetten M.S.M."/>
            <person name="Mascher T."/>
            <person name="Medema M.H."/>
            <person name="Devos D.P."/>
            <person name="Kaster A.-K."/>
            <person name="Ovreas L."/>
            <person name="Rohde M."/>
            <person name="Galperin M.Y."/>
            <person name="Jogler C."/>
        </authorList>
    </citation>
    <scope>NUCLEOTIDE SEQUENCE [LARGE SCALE GENOMIC DNA]</scope>
    <source>
        <strain evidence="2 3">Pla123a</strain>
    </source>
</reference>
<keyword evidence="1" id="KW-0732">Signal</keyword>
<sequence precursor="true">MTISFLPLARVNRTLRPSTLACLLLGVAVVLLPDAAAETPSPAPRIVTIYNFIRNEDYRLRDSEEVLLGATRRQVELFGKHELPVTWALQYDALINPKYQQLLKQHAGPNDEIAAWWELPRPLIEAAGIAWRGDHDWVSTANIAFSPGYTPAERRKIADAYMAKFKEVFGYYPRSVGAWYIDEVTLAYLSEEYGIVASCNCKDQIGTDGYTLWGGYWNQAYYPSRLNAYMPAQHAGAQINVPVFRMLGSDPIYQYGRAPSITSLEPVYSHAGGSAKWVDWFLDALTTGPPLAFAYTQAGQENSFGWDAMGSGLEMQAERIAGLARSGKIRVETLAESGEWFRERFPVTPPTAFVCLDDWREEGRRSAWFNSRFYRVNLYWDRDRLSIRDLHLFDETRASTVHDKRLLENTLTCATLPIVEGRPPLAKNADPAGALPVAIDPAGAATPLLVDGPPAVTQRGDTRLAVEQRLAVGGTLKITCSEDRLVLIASGKSDQPRSWALDIVGQEQTPAEVTSSVIGFHSPSGNYRLELEPGSGTFERRADGGVRVLAGKEGQISLLLGDADE</sequence>
<feature type="signal peptide" evidence="1">
    <location>
        <begin position="1"/>
        <end position="36"/>
    </location>
</feature>
<name>A0A5C5YUF1_9BACT</name>
<accession>A0A5C5YUF1</accession>
<feature type="chain" id="PRO_5023002474" description="Glycoside hydrolase family 42 N-terminal domain-containing protein" evidence="1">
    <location>
        <begin position="37"/>
        <end position="565"/>
    </location>
</feature>
<evidence type="ECO:0008006" key="4">
    <source>
        <dbReference type="Google" id="ProtNLM"/>
    </source>
</evidence>
<evidence type="ECO:0000313" key="2">
    <source>
        <dbReference type="EMBL" id="TWT78575.1"/>
    </source>
</evidence>
<dbReference type="OrthoDB" id="2488311at2"/>
<dbReference type="Proteomes" id="UP000318478">
    <property type="component" value="Unassembled WGS sequence"/>
</dbReference>
<dbReference type="Gene3D" id="3.20.20.510">
    <property type="entry name" value="Uncharacterised protein PF12979, DUF3863"/>
    <property type="match status" value="1"/>
</dbReference>
<evidence type="ECO:0000256" key="1">
    <source>
        <dbReference type="SAM" id="SignalP"/>
    </source>
</evidence>
<dbReference type="EMBL" id="SJPO01000002">
    <property type="protein sequence ID" value="TWT78575.1"/>
    <property type="molecule type" value="Genomic_DNA"/>
</dbReference>